<protein>
    <recommendedName>
        <fullName evidence="2">3-hydroxyisobutyryl-CoA hydrolase</fullName>
        <shortName evidence="2">HIB-CoA hydrolase</shortName>
        <shortName evidence="2">HIBYL-CoA-H</shortName>
        <ecNumber evidence="2">3.1.2.4</ecNumber>
    </recommendedName>
    <alternativeName>
        <fullName evidence="2">3-hydroxyisobutyryl-coenzyme A hydrolase</fullName>
    </alternativeName>
</protein>
<keyword evidence="5" id="KW-1185">Reference proteome</keyword>
<organism evidence="4 5">
    <name type="scientific">Asparagus officinalis</name>
    <name type="common">Garden asparagus</name>
    <dbReference type="NCBI Taxonomy" id="4686"/>
    <lineage>
        <taxon>Eukaryota</taxon>
        <taxon>Viridiplantae</taxon>
        <taxon>Streptophyta</taxon>
        <taxon>Embryophyta</taxon>
        <taxon>Tracheophyta</taxon>
        <taxon>Spermatophyta</taxon>
        <taxon>Magnoliopsida</taxon>
        <taxon>Liliopsida</taxon>
        <taxon>Asparagales</taxon>
        <taxon>Asparagaceae</taxon>
        <taxon>Asparagoideae</taxon>
        <taxon>Asparagus</taxon>
    </lineage>
</organism>
<dbReference type="AlphaFoldDB" id="A0A5P1E4H2"/>
<proteinExistence type="inferred from homology"/>
<gene>
    <name evidence="4" type="ORF">A4U43_C10F6960</name>
</gene>
<dbReference type="EC" id="3.1.2.4" evidence="2"/>
<dbReference type="GO" id="GO:0006574">
    <property type="term" value="P:L-valine catabolic process"/>
    <property type="evidence" value="ECO:0007669"/>
    <property type="project" value="UniProtKB-UniRule"/>
</dbReference>
<comment type="similarity">
    <text evidence="2">Belongs to the enoyl-CoA hydratase/isomerase family.</text>
</comment>
<evidence type="ECO:0000313" key="4">
    <source>
        <dbReference type="EMBL" id="ONK56335.1"/>
    </source>
</evidence>
<dbReference type="OMA" id="MQSLYAS"/>
<accession>A0A5P1E4H2</accession>
<dbReference type="Gene3D" id="3.30.300.220">
    <property type="match status" value="1"/>
</dbReference>
<evidence type="ECO:0000313" key="5">
    <source>
        <dbReference type="Proteomes" id="UP000243459"/>
    </source>
</evidence>
<dbReference type="InterPro" id="IPR029045">
    <property type="entry name" value="ClpP/crotonase-like_dom_sf"/>
</dbReference>
<comment type="catalytic activity">
    <reaction evidence="2">
        <text>3-hydroxy-2-methylpropanoyl-CoA + H2O = 3-hydroxy-2-methylpropanoate + CoA + H(+)</text>
        <dbReference type="Rhea" id="RHEA:20888"/>
        <dbReference type="ChEBI" id="CHEBI:11805"/>
        <dbReference type="ChEBI" id="CHEBI:15377"/>
        <dbReference type="ChEBI" id="CHEBI:15378"/>
        <dbReference type="ChEBI" id="CHEBI:57287"/>
        <dbReference type="ChEBI" id="CHEBI:57340"/>
        <dbReference type="EC" id="3.1.2.4"/>
    </reaction>
</comment>
<feature type="domain" description="Enoyl-CoA hydratase/isomerase" evidence="3">
    <location>
        <begin position="52"/>
        <end position="91"/>
    </location>
</feature>
<dbReference type="SUPFAM" id="SSF52096">
    <property type="entry name" value="ClpP/crotonase"/>
    <property type="match status" value="1"/>
</dbReference>
<evidence type="ECO:0000256" key="2">
    <source>
        <dbReference type="RuleBase" id="RU369070"/>
    </source>
</evidence>
<dbReference type="PANTHER" id="PTHR43176">
    <property type="entry name" value="3-HYDROXYISOBUTYRYL-COA HYDROLASE-RELATED"/>
    <property type="match status" value="1"/>
</dbReference>
<evidence type="ECO:0000256" key="1">
    <source>
        <dbReference type="ARBA" id="ARBA00022801"/>
    </source>
</evidence>
<evidence type="ECO:0000259" key="3">
    <source>
        <dbReference type="Pfam" id="PF16113"/>
    </source>
</evidence>
<dbReference type="EMBL" id="CM007390">
    <property type="protein sequence ID" value="ONK56335.1"/>
    <property type="molecule type" value="Genomic_DNA"/>
</dbReference>
<dbReference type="PANTHER" id="PTHR43176:SF4">
    <property type="entry name" value="3-HYDROXYISOBUTYRYL-COA HYDROLASE-LIKE PROTEIN 1, MITOCHONDRIAL"/>
    <property type="match status" value="1"/>
</dbReference>
<reference evidence="5" key="1">
    <citation type="journal article" date="2017" name="Nat. Commun.">
        <title>The asparagus genome sheds light on the origin and evolution of a young Y chromosome.</title>
        <authorList>
            <person name="Harkess A."/>
            <person name="Zhou J."/>
            <person name="Xu C."/>
            <person name="Bowers J.E."/>
            <person name="Van der Hulst R."/>
            <person name="Ayyampalayam S."/>
            <person name="Mercati F."/>
            <person name="Riccardi P."/>
            <person name="McKain M.R."/>
            <person name="Kakrana A."/>
            <person name="Tang H."/>
            <person name="Ray J."/>
            <person name="Groenendijk J."/>
            <person name="Arikit S."/>
            <person name="Mathioni S.M."/>
            <person name="Nakano M."/>
            <person name="Shan H."/>
            <person name="Telgmann-Rauber A."/>
            <person name="Kanno A."/>
            <person name="Yue Z."/>
            <person name="Chen H."/>
            <person name="Li W."/>
            <person name="Chen Y."/>
            <person name="Xu X."/>
            <person name="Zhang Y."/>
            <person name="Luo S."/>
            <person name="Chen H."/>
            <person name="Gao J."/>
            <person name="Mao Z."/>
            <person name="Pires J.C."/>
            <person name="Luo M."/>
            <person name="Kudrna D."/>
            <person name="Wing R.A."/>
            <person name="Meyers B.C."/>
            <person name="Yi K."/>
            <person name="Kong H."/>
            <person name="Lavrijsen P."/>
            <person name="Sunseri F."/>
            <person name="Falavigna A."/>
            <person name="Ye Y."/>
            <person name="Leebens-Mack J.H."/>
            <person name="Chen G."/>
        </authorList>
    </citation>
    <scope>NUCLEOTIDE SEQUENCE [LARGE SCALE GENOMIC DNA]</scope>
    <source>
        <strain evidence="5">cv. DH0086</strain>
    </source>
</reference>
<dbReference type="InterPro" id="IPR045004">
    <property type="entry name" value="ECH_dom"/>
</dbReference>
<dbReference type="InterPro" id="IPR032259">
    <property type="entry name" value="HIBYL-CoA-H"/>
</dbReference>
<dbReference type="Proteomes" id="UP000243459">
    <property type="component" value="Chromosome 10"/>
</dbReference>
<comment type="function">
    <text evidence="2">Hydrolyzes 3-hydroxyisobutyryl-CoA (HIBYL-CoA), a saline catabolite. Has high activity toward isobutyryl-CoA. Could be an isobutyryl-CoA dehydrogenase that functions in valine catabolism.</text>
</comment>
<sequence length="92" mass="10327">MQSLYASSLLRRSRQTLGLLSHHWSFSVAPIADQDDDLQNQVLVEGKASACVTILNRPSSLNALTTNMAIRLKKLYESWEDNSDIGFVMMKV</sequence>
<dbReference type="Gramene" id="ONK56335">
    <property type="protein sequence ID" value="ONK56335"/>
    <property type="gene ID" value="A4U43_C10F6960"/>
</dbReference>
<dbReference type="GO" id="GO:0003860">
    <property type="term" value="F:3-hydroxyisobutyryl-CoA hydrolase activity"/>
    <property type="evidence" value="ECO:0007669"/>
    <property type="project" value="UniProtKB-UniRule"/>
</dbReference>
<comment type="pathway">
    <text evidence="2">Amino-acid degradation; L-valine degradation.</text>
</comment>
<name>A0A5P1E4H2_ASPOF</name>
<keyword evidence="1 2" id="KW-0378">Hydrolase</keyword>
<dbReference type="Pfam" id="PF16113">
    <property type="entry name" value="ECH_2"/>
    <property type="match status" value="1"/>
</dbReference>